<accession>A0A1G2C5F5</accession>
<evidence type="ECO:0000256" key="1">
    <source>
        <dbReference type="ARBA" id="ARBA00006576"/>
    </source>
</evidence>
<comment type="caution">
    <text evidence="6">The sequence shown here is derived from an EMBL/GenBank/DDBJ whole genome shotgun (WGS) entry which is preliminary data.</text>
</comment>
<dbReference type="InterPro" id="IPR016193">
    <property type="entry name" value="Cytidine_deaminase-like"/>
</dbReference>
<dbReference type="PANTHER" id="PTHR11086:SF18">
    <property type="entry name" value="DEOXYCYTIDYLATE DEAMINASE"/>
    <property type="match status" value="1"/>
</dbReference>
<feature type="domain" description="CMP/dCMP-type deaminase" evidence="5">
    <location>
        <begin position="129"/>
        <end position="273"/>
    </location>
</feature>
<proteinExistence type="inferred from homology"/>
<dbReference type="InterPro" id="IPR016192">
    <property type="entry name" value="APOBEC/CMP_deaminase_Zn-bd"/>
</dbReference>
<dbReference type="GO" id="GO:0008270">
    <property type="term" value="F:zinc ion binding"/>
    <property type="evidence" value="ECO:0007669"/>
    <property type="project" value="InterPro"/>
</dbReference>
<dbReference type="EMBL" id="MHKU01000027">
    <property type="protein sequence ID" value="OGY96604.1"/>
    <property type="molecule type" value="Genomic_DNA"/>
</dbReference>
<dbReference type="PROSITE" id="PS00903">
    <property type="entry name" value="CYT_DCMP_DEAMINASES_1"/>
    <property type="match status" value="1"/>
</dbReference>
<organism evidence="6 7">
    <name type="scientific">Candidatus Liptonbacteria bacterium GWB1_49_6</name>
    <dbReference type="NCBI Taxonomy" id="1798644"/>
    <lineage>
        <taxon>Bacteria</taxon>
        <taxon>Candidatus Liptoniibacteriota</taxon>
    </lineage>
</organism>
<evidence type="ECO:0000313" key="6">
    <source>
        <dbReference type="EMBL" id="OGY96604.1"/>
    </source>
</evidence>
<dbReference type="Proteomes" id="UP000176648">
    <property type="component" value="Unassembled WGS sequence"/>
</dbReference>
<dbReference type="SUPFAM" id="SSF53927">
    <property type="entry name" value="Cytidine deaminase-like"/>
    <property type="match status" value="1"/>
</dbReference>
<dbReference type="PROSITE" id="PS51747">
    <property type="entry name" value="CYT_DCMP_DEAMINASES_2"/>
    <property type="match status" value="1"/>
</dbReference>
<name>A0A1G2C5F5_9BACT</name>
<sequence>MTALALYIPALHAGYLKLFEKHAKDVDALFIFNEDLIREFAPKEFRALPAEETKKLVSGLGIFRTIRVLTKNGIAELAGFQKIILADDELSKKFAERFLAGADIVFEPVFLRWDEKNVLSQTPPEDVRVSTDPFDREIMEKAKKEGEKSSDWWRRVGAILVKDGVILLRVHNRHHPSEHTPYIDGDPRDFVEAGTKHGLTTALHAEQTVIAEAARKGIALEGTSIYTAVFPCAVCAKLIAFSGIKKCYFHSGSASLDGERVMKSQGVEIILVK</sequence>
<dbReference type="Gene3D" id="3.40.140.10">
    <property type="entry name" value="Cytidine Deaminase, domain 2"/>
    <property type="match status" value="1"/>
</dbReference>
<evidence type="ECO:0000256" key="2">
    <source>
        <dbReference type="ARBA" id="ARBA00022723"/>
    </source>
</evidence>
<evidence type="ECO:0000313" key="7">
    <source>
        <dbReference type="Proteomes" id="UP000176648"/>
    </source>
</evidence>
<dbReference type="GO" id="GO:0004132">
    <property type="term" value="F:dCMP deaminase activity"/>
    <property type="evidence" value="ECO:0007669"/>
    <property type="project" value="TreeGrafter"/>
</dbReference>
<dbReference type="GO" id="GO:0005737">
    <property type="term" value="C:cytoplasm"/>
    <property type="evidence" value="ECO:0007669"/>
    <property type="project" value="TreeGrafter"/>
</dbReference>
<gene>
    <name evidence="6" type="ORF">A2122_02720</name>
</gene>
<keyword evidence="3" id="KW-0378">Hydrolase</keyword>
<comment type="similarity">
    <text evidence="1">Belongs to the cytidine and deoxycytidylate deaminase family.</text>
</comment>
<evidence type="ECO:0000256" key="4">
    <source>
        <dbReference type="ARBA" id="ARBA00022833"/>
    </source>
</evidence>
<dbReference type="PANTHER" id="PTHR11086">
    <property type="entry name" value="DEOXYCYTIDYLATE DEAMINASE-RELATED"/>
    <property type="match status" value="1"/>
</dbReference>
<dbReference type="STRING" id="1798644.A2122_02720"/>
<dbReference type="AlphaFoldDB" id="A0A1G2C5F5"/>
<dbReference type="InterPro" id="IPR002125">
    <property type="entry name" value="CMP_dCMP_dom"/>
</dbReference>
<reference evidence="6 7" key="1">
    <citation type="journal article" date="2016" name="Nat. Commun.">
        <title>Thousands of microbial genomes shed light on interconnected biogeochemical processes in an aquifer system.</title>
        <authorList>
            <person name="Anantharaman K."/>
            <person name="Brown C.T."/>
            <person name="Hug L.A."/>
            <person name="Sharon I."/>
            <person name="Castelle C.J."/>
            <person name="Probst A.J."/>
            <person name="Thomas B.C."/>
            <person name="Singh A."/>
            <person name="Wilkins M.J."/>
            <person name="Karaoz U."/>
            <person name="Brodie E.L."/>
            <person name="Williams K.H."/>
            <person name="Hubbard S.S."/>
            <person name="Banfield J.F."/>
        </authorList>
    </citation>
    <scope>NUCLEOTIDE SEQUENCE [LARGE SCALE GENOMIC DNA]</scope>
</reference>
<evidence type="ECO:0000256" key="3">
    <source>
        <dbReference type="ARBA" id="ARBA00022801"/>
    </source>
</evidence>
<protein>
    <recommendedName>
        <fullName evidence="5">CMP/dCMP-type deaminase domain-containing protein</fullName>
    </recommendedName>
</protein>
<dbReference type="InterPro" id="IPR015517">
    <property type="entry name" value="dCMP_deaminase-rel"/>
</dbReference>
<keyword evidence="2" id="KW-0479">Metal-binding</keyword>
<evidence type="ECO:0000259" key="5">
    <source>
        <dbReference type="PROSITE" id="PS51747"/>
    </source>
</evidence>
<dbReference type="Pfam" id="PF00383">
    <property type="entry name" value="dCMP_cyt_deam_1"/>
    <property type="match status" value="1"/>
</dbReference>
<keyword evidence="4" id="KW-0862">Zinc</keyword>